<dbReference type="Gene3D" id="2.30.42.10">
    <property type="match status" value="1"/>
</dbReference>
<keyword evidence="3 8" id="KW-0378">Hydrolase</keyword>
<dbReference type="InterPro" id="IPR009003">
    <property type="entry name" value="Peptidase_S1_PA"/>
</dbReference>
<evidence type="ECO:0000313" key="9">
    <source>
        <dbReference type="Proteomes" id="UP000220797"/>
    </source>
</evidence>
<dbReference type="Pfam" id="PF17815">
    <property type="entry name" value="PDZ_3"/>
    <property type="match status" value="1"/>
</dbReference>
<evidence type="ECO:0000259" key="7">
    <source>
        <dbReference type="Pfam" id="PF17815"/>
    </source>
</evidence>
<dbReference type="GeneID" id="39729049"/>
<reference evidence="8" key="1">
    <citation type="submission" date="2015-04" db="EMBL/GenBank/DDBJ databases">
        <authorList>
            <consortium name="Pathogen Informatics"/>
        </authorList>
    </citation>
    <scope>NUCLEOTIDE SEQUENCE [LARGE SCALE GENOMIC DNA]</scope>
    <source>
        <strain evidence="8">8A</strain>
    </source>
</reference>
<feature type="signal peptide" evidence="6">
    <location>
        <begin position="1"/>
        <end position="25"/>
    </location>
</feature>
<feature type="domain" description="Protease Do-like PDZ" evidence="7">
    <location>
        <begin position="1066"/>
        <end position="1230"/>
    </location>
</feature>
<evidence type="ECO:0000256" key="6">
    <source>
        <dbReference type="SAM" id="SignalP"/>
    </source>
</evidence>
<dbReference type="Gene3D" id="1.20.5.340">
    <property type="match status" value="1"/>
</dbReference>
<keyword evidence="6" id="KW-0732">Signal</keyword>
<evidence type="ECO:0000256" key="1">
    <source>
        <dbReference type="ARBA" id="ARBA00010541"/>
    </source>
</evidence>
<dbReference type="Gene3D" id="3.20.190.20">
    <property type="match status" value="1"/>
</dbReference>
<feature type="compositionally biased region" description="Acidic residues" evidence="5">
    <location>
        <begin position="232"/>
        <end position="244"/>
    </location>
</feature>
<name>A0A1J1H030_PLAGA</name>
<dbReference type="FunFam" id="2.40.10.10:FF:000012">
    <property type="entry name" value="protease Do-like 9"/>
    <property type="match status" value="1"/>
</dbReference>
<dbReference type="GO" id="GO:0006508">
    <property type="term" value="P:proteolysis"/>
    <property type="evidence" value="ECO:0007669"/>
    <property type="project" value="UniProtKB-KW"/>
</dbReference>
<dbReference type="SUPFAM" id="SSF50494">
    <property type="entry name" value="Trypsin-like serine proteases"/>
    <property type="match status" value="1"/>
</dbReference>
<comment type="caution">
    <text evidence="8">The sequence shown here is derived from an EMBL/GenBank/DDBJ whole genome shotgun (WGS) entry which is preliminary data.</text>
</comment>
<dbReference type="PRINTS" id="PR00834">
    <property type="entry name" value="PROTEASES2C"/>
</dbReference>
<dbReference type="InterPro" id="IPR001940">
    <property type="entry name" value="Peptidase_S1C"/>
</dbReference>
<evidence type="ECO:0000256" key="3">
    <source>
        <dbReference type="ARBA" id="ARBA00022801"/>
    </source>
</evidence>
<keyword evidence="9" id="KW-1185">Reference proteome</keyword>
<evidence type="ECO:0000256" key="5">
    <source>
        <dbReference type="SAM" id="MobiDB-lite"/>
    </source>
</evidence>
<dbReference type="OrthoDB" id="4217619at2759"/>
<dbReference type="EMBL" id="CVMV01000132">
    <property type="protein sequence ID" value="CRG98089.1"/>
    <property type="molecule type" value="Genomic_DNA"/>
</dbReference>
<feature type="region of interest" description="Disordered" evidence="5">
    <location>
        <begin position="230"/>
        <end position="259"/>
    </location>
</feature>
<dbReference type="Gene3D" id="2.40.10.120">
    <property type="match status" value="1"/>
</dbReference>
<protein>
    <submittedName>
        <fullName evidence="8">Serine protease DegP, putative</fullName>
        <ecNumber evidence="8">3.4.21.-</ecNumber>
    </submittedName>
</protein>
<keyword evidence="2 8" id="KW-0645">Protease</keyword>
<dbReference type="VEuPathDB" id="PlasmoDB:PGAL8A_00052400"/>
<dbReference type="PANTHER" id="PTHR45980">
    <property type="match status" value="1"/>
</dbReference>
<sequence length="1233" mass="144340">MKLHNIVFLFKVLIVTFLNFQNVDYNLSYLVNYIEKNECVGRKLHEFFQPLFLDNALDIEKVTFPTLQDEIEKLEDLKLKNYDNFMKLHRNNEEENVDEIEGNLDGLKNYNDEENNYAYEDDNNDIEYSRNNFKSINNITKDNIDQIENNENEIENYENEIENDEDKMENNENEIDNYENEVENNENEIDNYENEVENNENEIDNYENAVENNENEIENYEDEIENNKNEIENDEDEKYNDTEGDTNNSLSNNGEEENELKNNLNEVNELYNRKEKTELINEDEKLREKKKEIPVVTYTKKNDIEKGALNNNGVDILNLLKNKIKNDEKYNNNKLVNNSEKQNNNKLIKDSNINKKRNETKENTFTNVFNNKIKNDESYSIHKLDPGLNKLVFSHFNNPFFSNKGNSNKDTIDNPFVLKKVTFHPNLELKTKKNANVREILNLKENENSNHLDGNIDLFLGEKKNNRPKLKNKGNTINPIKQIIFDNSLINEKRNYEENKNRNGQIFQNNTKNKEEKLGKLKLINDQYEAKDIKNAFVSNFLKFIKKKLFHDNLIFKNKNNFKKFDEKENILEDEPDKYYVSIKQGNNPIFDDSKKNKENKFIRFLRFFPNYFNPYSTTNEIKVFNNKGKSDILKNDISRNNNKFKTNNISKNSIISEKLLENLKKIFVSNELNSQFNEKDKNNNIDIKGLEETDSLNKIFKGVVKLYVDVTRPNIEMLWQNNSPKHLTGSGFVIEGGLILTNAHNISYSTRILIRKHGNPKKYESEVIYVAHEADIAILVVQDKRFYKDIKPLELGSLPSLRDDVITVGYPSGGDKLSISKGIISRLDVQYYKHSNYKLLLTQIDAPMNPGNSGGPALVKGKVVGICFQSYKMGNSISYIIPTTIIKHFLLDIYKTNHYNGYAFLGVKFEPLENPHIRETLGLNNLEKKKAIKENIGILVTEVDENQMKYKKSDIDYCNYIKKNEKDNIDIKMTMKKQKLSEKIINYSNKEDKCYGLKINDVILSVDGKNINNDGTTKLRNDESVGFQYLFNDKFIDDLCVVKVVRNKEIKSVVVKLSKINYLISQHNWDIRNKYFIYGGLVFTTLSKNLYTENETDNPEINRLIQYNFFKKNEGDEIVILKNILPSKLTIGYYYSDCIVLKVKNIEVRNLKHLVDIVEDKNINKLENKNIGGSSYVKYENIEHVQPDKNLIDFYILTPNGEVPLVLNKEDVKKNQKEIFTLYNIINDRFLY</sequence>
<gene>
    <name evidence="8" type="primary">DegP</name>
    <name evidence="8" type="ORF">PGAL8A_00052400</name>
</gene>
<accession>A0A1J1H030</accession>
<comment type="similarity">
    <text evidence="1">Belongs to the peptidase S1C family.</text>
</comment>
<dbReference type="PANTHER" id="PTHR45980:SF9">
    <property type="entry name" value="PROTEASE DO-LIKE 10, MITOCHONDRIAL-RELATED"/>
    <property type="match status" value="1"/>
</dbReference>
<organism evidence="8 9">
    <name type="scientific">Plasmodium gallinaceum</name>
    <dbReference type="NCBI Taxonomy" id="5849"/>
    <lineage>
        <taxon>Eukaryota</taxon>
        <taxon>Sar</taxon>
        <taxon>Alveolata</taxon>
        <taxon>Apicomplexa</taxon>
        <taxon>Aconoidasida</taxon>
        <taxon>Haemosporida</taxon>
        <taxon>Plasmodiidae</taxon>
        <taxon>Plasmodium</taxon>
        <taxon>Plasmodium (Haemamoeba)</taxon>
    </lineage>
</organism>
<dbReference type="InterPro" id="IPR046449">
    <property type="entry name" value="DEGP_PDZ_sf"/>
</dbReference>
<evidence type="ECO:0000256" key="2">
    <source>
        <dbReference type="ARBA" id="ARBA00022670"/>
    </source>
</evidence>
<dbReference type="RefSeq" id="XP_028530886.1">
    <property type="nucleotide sequence ID" value="XM_028674545.1"/>
</dbReference>
<proteinExistence type="inferred from homology"/>
<dbReference type="AlphaFoldDB" id="A0A1J1H030"/>
<dbReference type="GO" id="GO:0004252">
    <property type="term" value="F:serine-type endopeptidase activity"/>
    <property type="evidence" value="ECO:0007669"/>
    <property type="project" value="InterPro"/>
</dbReference>
<feature type="chain" id="PRO_5013357572" evidence="6">
    <location>
        <begin position="26"/>
        <end position="1233"/>
    </location>
</feature>
<dbReference type="Pfam" id="PF13365">
    <property type="entry name" value="Trypsin_2"/>
    <property type="match status" value="1"/>
</dbReference>
<dbReference type="InterPro" id="IPR041517">
    <property type="entry name" value="DEGP_PDZ"/>
</dbReference>
<evidence type="ECO:0000256" key="4">
    <source>
        <dbReference type="ARBA" id="ARBA00022825"/>
    </source>
</evidence>
<dbReference type="Proteomes" id="UP000220797">
    <property type="component" value="Unassembled WGS sequence"/>
</dbReference>
<keyword evidence="4" id="KW-0720">Serine protease</keyword>
<dbReference type="InterPro" id="IPR036034">
    <property type="entry name" value="PDZ_sf"/>
</dbReference>
<evidence type="ECO:0000313" key="8">
    <source>
        <dbReference type="EMBL" id="CRG98089.1"/>
    </source>
</evidence>
<dbReference type="EC" id="3.4.21.-" evidence="8"/>